<dbReference type="InterPro" id="IPR051565">
    <property type="entry name" value="Sal_C2H2-zinc-finger"/>
</dbReference>
<evidence type="ECO:0000256" key="3">
    <source>
        <dbReference type="ARBA" id="ARBA00022737"/>
    </source>
</evidence>
<feature type="compositionally biased region" description="Pro residues" evidence="11">
    <location>
        <begin position="85"/>
        <end position="94"/>
    </location>
</feature>
<dbReference type="SUPFAM" id="SSF57667">
    <property type="entry name" value="beta-beta-alpha zinc fingers"/>
    <property type="match status" value="1"/>
</dbReference>
<evidence type="ECO:0000313" key="14">
    <source>
        <dbReference type="Proteomes" id="UP001153148"/>
    </source>
</evidence>
<evidence type="ECO:0000259" key="12">
    <source>
        <dbReference type="PROSITE" id="PS50157"/>
    </source>
</evidence>
<comment type="similarity">
    <text evidence="9">Belongs to the sal C2H2-type zinc-finger protein family.</text>
</comment>
<evidence type="ECO:0000256" key="8">
    <source>
        <dbReference type="ARBA" id="ARBA00023242"/>
    </source>
</evidence>
<evidence type="ECO:0000256" key="2">
    <source>
        <dbReference type="ARBA" id="ARBA00022723"/>
    </source>
</evidence>
<comment type="caution">
    <text evidence="13">The sequence shown here is derived from an EMBL/GenBank/DDBJ whole genome shotgun (WGS) entry which is preliminary data.</text>
</comment>
<dbReference type="Pfam" id="PF00096">
    <property type="entry name" value="zf-C2H2"/>
    <property type="match status" value="2"/>
</dbReference>
<feature type="domain" description="C2H2-type" evidence="12">
    <location>
        <begin position="178"/>
        <end position="200"/>
    </location>
</feature>
<proteinExistence type="inferred from homology"/>
<keyword evidence="5" id="KW-0862">Zinc</keyword>
<keyword evidence="6" id="KW-0805">Transcription regulation</keyword>
<gene>
    <name evidence="13" type="ORF">TPAB3V08_LOCUS7701</name>
</gene>
<dbReference type="PROSITE" id="PS00028">
    <property type="entry name" value="ZINC_FINGER_C2H2_1"/>
    <property type="match status" value="2"/>
</dbReference>
<dbReference type="InterPro" id="IPR013087">
    <property type="entry name" value="Znf_C2H2_type"/>
</dbReference>
<organism evidence="13 14">
    <name type="scientific">Timema podura</name>
    <name type="common">Walking stick</name>
    <dbReference type="NCBI Taxonomy" id="61482"/>
    <lineage>
        <taxon>Eukaryota</taxon>
        <taxon>Metazoa</taxon>
        <taxon>Ecdysozoa</taxon>
        <taxon>Arthropoda</taxon>
        <taxon>Hexapoda</taxon>
        <taxon>Insecta</taxon>
        <taxon>Pterygota</taxon>
        <taxon>Neoptera</taxon>
        <taxon>Polyneoptera</taxon>
        <taxon>Phasmatodea</taxon>
        <taxon>Timematodea</taxon>
        <taxon>Timematoidea</taxon>
        <taxon>Timematidae</taxon>
        <taxon>Timema</taxon>
    </lineage>
</organism>
<protein>
    <recommendedName>
        <fullName evidence="12">C2H2-type domain-containing protein</fullName>
    </recommendedName>
</protein>
<evidence type="ECO:0000256" key="1">
    <source>
        <dbReference type="ARBA" id="ARBA00004123"/>
    </source>
</evidence>
<feature type="compositionally biased region" description="Polar residues" evidence="11">
    <location>
        <begin position="285"/>
        <end position="296"/>
    </location>
</feature>
<dbReference type="Gene3D" id="3.30.160.60">
    <property type="entry name" value="Classic Zinc Finger"/>
    <property type="match status" value="2"/>
</dbReference>
<keyword evidence="8" id="KW-0539">Nucleus</keyword>
<evidence type="ECO:0000256" key="11">
    <source>
        <dbReference type="SAM" id="MobiDB-lite"/>
    </source>
</evidence>
<dbReference type="SMART" id="SM00355">
    <property type="entry name" value="ZnF_C2H2"/>
    <property type="match status" value="2"/>
</dbReference>
<evidence type="ECO:0000256" key="6">
    <source>
        <dbReference type="ARBA" id="ARBA00023015"/>
    </source>
</evidence>
<feature type="compositionally biased region" description="Basic and acidic residues" evidence="11">
    <location>
        <begin position="118"/>
        <end position="132"/>
    </location>
</feature>
<sequence length="296" mass="32643">MLNDARLKTSFASCFTAAKKRHLPYRACSRQTNASSLANALVVLSSTAEDGGDRGSNLGRGNMKQHMLTHKIRDMPSHLFETSKPLPPHLPPNMPASDDSSNLEDSRPLGGPFPPHLDPSKPADLGIKRSPPEGEGLLPIPKRQPGLPKHLCHVCNKNFSSSSALQIHMRTHTGDKPFRCTICQKAFTTKGNLKVHMGTHMWSNGASRRGRRMSLDLPPIPMTPKDSEFLQRRPDLFYPYLPAPFLNGMQQKELGRLNLEDVNPHLRGGRVENLLGKPPSVHPTEIQTSISPSSTV</sequence>
<name>A0ABN7NZ07_TIMPD</name>
<dbReference type="PANTHER" id="PTHR23233">
    <property type="entry name" value="SAL-LIKE PROTEIN"/>
    <property type="match status" value="1"/>
</dbReference>
<dbReference type="PROSITE" id="PS50157">
    <property type="entry name" value="ZINC_FINGER_C2H2_2"/>
    <property type="match status" value="2"/>
</dbReference>
<keyword evidence="7" id="KW-0804">Transcription</keyword>
<dbReference type="EMBL" id="CAJPIN010013409">
    <property type="protein sequence ID" value="CAG2060745.1"/>
    <property type="molecule type" value="Genomic_DNA"/>
</dbReference>
<dbReference type="Proteomes" id="UP001153148">
    <property type="component" value="Unassembled WGS sequence"/>
</dbReference>
<feature type="region of interest" description="Disordered" evidence="11">
    <location>
        <begin position="275"/>
        <end position="296"/>
    </location>
</feature>
<evidence type="ECO:0000256" key="4">
    <source>
        <dbReference type="ARBA" id="ARBA00022771"/>
    </source>
</evidence>
<feature type="domain" description="C2H2-type" evidence="12">
    <location>
        <begin position="150"/>
        <end position="177"/>
    </location>
</feature>
<evidence type="ECO:0000313" key="13">
    <source>
        <dbReference type="EMBL" id="CAG2060745.1"/>
    </source>
</evidence>
<accession>A0ABN7NZ07</accession>
<feature type="region of interest" description="Disordered" evidence="11">
    <location>
        <begin position="79"/>
        <end position="143"/>
    </location>
</feature>
<keyword evidence="3" id="KW-0677">Repeat</keyword>
<evidence type="ECO:0000256" key="5">
    <source>
        <dbReference type="ARBA" id="ARBA00022833"/>
    </source>
</evidence>
<keyword evidence="14" id="KW-1185">Reference proteome</keyword>
<keyword evidence="2" id="KW-0479">Metal-binding</keyword>
<evidence type="ECO:0000256" key="9">
    <source>
        <dbReference type="ARBA" id="ARBA00038474"/>
    </source>
</evidence>
<dbReference type="InterPro" id="IPR036236">
    <property type="entry name" value="Znf_C2H2_sf"/>
</dbReference>
<dbReference type="PANTHER" id="PTHR23233:SF84">
    <property type="entry name" value="FI23031P1"/>
    <property type="match status" value="1"/>
</dbReference>
<reference evidence="13" key="1">
    <citation type="submission" date="2021-03" db="EMBL/GenBank/DDBJ databases">
        <authorList>
            <person name="Tran Van P."/>
        </authorList>
    </citation>
    <scope>NUCLEOTIDE SEQUENCE</scope>
</reference>
<evidence type="ECO:0000256" key="10">
    <source>
        <dbReference type="PROSITE-ProRule" id="PRU00042"/>
    </source>
</evidence>
<evidence type="ECO:0000256" key="7">
    <source>
        <dbReference type="ARBA" id="ARBA00023163"/>
    </source>
</evidence>
<keyword evidence="4 10" id="KW-0863">Zinc-finger</keyword>
<comment type="subcellular location">
    <subcellularLocation>
        <location evidence="1">Nucleus</location>
    </subcellularLocation>
</comment>